<feature type="domain" description="UBP-type" evidence="2">
    <location>
        <begin position="47"/>
        <end position="101"/>
    </location>
</feature>
<dbReference type="SUPFAM" id="SSF57850">
    <property type="entry name" value="RING/U-box"/>
    <property type="match status" value="1"/>
</dbReference>
<dbReference type="Gene3D" id="3.30.40.10">
    <property type="entry name" value="Zinc/RING finger domain, C3HC4 (zinc finger)"/>
    <property type="match status" value="1"/>
</dbReference>
<reference evidence="3" key="1">
    <citation type="submission" date="2014-12" db="EMBL/GenBank/DDBJ databases">
        <title>Insight into the proteome of Arion vulgaris.</title>
        <authorList>
            <person name="Aradska J."/>
            <person name="Bulat T."/>
            <person name="Smidak R."/>
            <person name="Sarate P."/>
            <person name="Gangsoo J."/>
            <person name="Sialana F."/>
            <person name="Bilban M."/>
            <person name="Lubec G."/>
        </authorList>
    </citation>
    <scope>NUCLEOTIDE SEQUENCE</scope>
    <source>
        <tissue evidence="3">Skin</tissue>
    </source>
</reference>
<dbReference type="GO" id="GO:0008270">
    <property type="term" value="F:zinc ion binding"/>
    <property type="evidence" value="ECO:0007669"/>
    <property type="project" value="UniProtKB-KW"/>
</dbReference>
<gene>
    <name evidence="3" type="primary">ORF220998</name>
</gene>
<evidence type="ECO:0000256" key="1">
    <source>
        <dbReference type="PROSITE-ProRule" id="PRU00502"/>
    </source>
</evidence>
<organism evidence="3">
    <name type="scientific">Arion vulgaris</name>
    <dbReference type="NCBI Taxonomy" id="1028688"/>
    <lineage>
        <taxon>Eukaryota</taxon>
        <taxon>Metazoa</taxon>
        <taxon>Spiralia</taxon>
        <taxon>Lophotrochozoa</taxon>
        <taxon>Mollusca</taxon>
        <taxon>Gastropoda</taxon>
        <taxon>Heterobranchia</taxon>
        <taxon>Euthyneura</taxon>
        <taxon>Panpulmonata</taxon>
        <taxon>Eupulmonata</taxon>
        <taxon>Stylommatophora</taxon>
        <taxon>Helicina</taxon>
        <taxon>Arionoidea</taxon>
        <taxon>Arionidae</taxon>
        <taxon>Arion</taxon>
    </lineage>
</organism>
<dbReference type="AlphaFoldDB" id="A0A0B7C292"/>
<evidence type="ECO:0000259" key="2">
    <source>
        <dbReference type="PROSITE" id="PS50271"/>
    </source>
</evidence>
<feature type="non-terminal residue" evidence="3">
    <location>
        <position position="101"/>
    </location>
</feature>
<proteinExistence type="predicted"/>
<dbReference type="Pfam" id="PF02148">
    <property type="entry name" value="zf-UBP"/>
    <property type="match status" value="1"/>
</dbReference>
<dbReference type="InterPro" id="IPR001607">
    <property type="entry name" value="Znf_UBP"/>
</dbReference>
<evidence type="ECO:0000313" key="3">
    <source>
        <dbReference type="EMBL" id="CEK99323.1"/>
    </source>
</evidence>
<dbReference type="PROSITE" id="PS50271">
    <property type="entry name" value="ZF_UBP"/>
    <property type="match status" value="1"/>
</dbReference>
<accession>A0A0B7C292</accession>
<dbReference type="InterPro" id="IPR013083">
    <property type="entry name" value="Znf_RING/FYVE/PHD"/>
</dbReference>
<dbReference type="EMBL" id="HACG01052452">
    <property type="protein sequence ID" value="CEK99323.1"/>
    <property type="molecule type" value="Transcribed_RNA"/>
</dbReference>
<protein>
    <recommendedName>
        <fullName evidence="2">UBP-type domain-containing protein</fullName>
    </recommendedName>
</protein>
<feature type="non-terminal residue" evidence="3">
    <location>
        <position position="1"/>
    </location>
</feature>
<name>A0A0B7C292_9EUPU</name>
<keyword evidence="1" id="KW-0862">Zinc</keyword>
<keyword evidence="1" id="KW-0479">Metal-binding</keyword>
<sequence>ENIVSLFAIDDRNIGENDWYKALLANDGVRLQDRLNVGVSEWDGEVKIKTKHENLEQQDNGKIIPLSGWVCEKDGCDLTENLWLNLTDGYVLCGRSFYQEG</sequence>
<keyword evidence="1" id="KW-0863">Zinc-finger</keyword>